<reference evidence="8" key="2">
    <citation type="submission" date="2020-09" db="EMBL/GenBank/DDBJ databases">
        <authorList>
            <person name="Sun Q."/>
            <person name="Sedlacek I."/>
        </authorList>
    </citation>
    <scope>NUCLEOTIDE SEQUENCE</scope>
    <source>
        <strain evidence="8">CCM 8711</strain>
    </source>
</reference>
<dbReference type="Pfam" id="PF13742">
    <property type="entry name" value="tRNA_anti_2"/>
    <property type="match status" value="1"/>
</dbReference>
<dbReference type="EMBL" id="BMDO01000006">
    <property type="protein sequence ID" value="GGI51081.1"/>
    <property type="molecule type" value="Genomic_DNA"/>
</dbReference>
<dbReference type="Proteomes" id="UP000662074">
    <property type="component" value="Unassembled WGS sequence"/>
</dbReference>
<dbReference type="EC" id="3.1.11.6" evidence="5"/>
<organism evidence="8 9">
    <name type="scientific">Mucilaginibacter galii</name>
    <dbReference type="NCBI Taxonomy" id="2005073"/>
    <lineage>
        <taxon>Bacteria</taxon>
        <taxon>Pseudomonadati</taxon>
        <taxon>Bacteroidota</taxon>
        <taxon>Sphingobacteriia</taxon>
        <taxon>Sphingobacteriales</taxon>
        <taxon>Sphingobacteriaceae</taxon>
        <taxon>Mucilaginibacter</taxon>
    </lineage>
</organism>
<dbReference type="Pfam" id="PF02601">
    <property type="entry name" value="Exonuc_VII_L"/>
    <property type="match status" value="1"/>
</dbReference>
<dbReference type="InterPro" id="IPR020579">
    <property type="entry name" value="Exonuc_VII_lsu_C"/>
</dbReference>
<evidence type="ECO:0000256" key="4">
    <source>
        <dbReference type="ARBA" id="ARBA00022839"/>
    </source>
</evidence>
<evidence type="ECO:0000259" key="6">
    <source>
        <dbReference type="Pfam" id="PF02601"/>
    </source>
</evidence>
<evidence type="ECO:0000313" key="8">
    <source>
        <dbReference type="EMBL" id="GGI51081.1"/>
    </source>
</evidence>
<comment type="caution">
    <text evidence="8">The sequence shown here is derived from an EMBL/GenBank/DDBJ whole genome shotgun (WGS) entry which is preliminary data.</text>
</comment>
<dbReference type="PANTHER" id="PTHR30008:SF0">
    <property type="entry name" value="EXODEOXYRIBONUCLEASE 7 LARGE SUBUNIT"/>
    <property type="match status" value="1"/>
</dbReference>
<evidence type="ECO:0000259" key="7">
    <source>
        <dbReference type="Pfam" id="PF13742"/>
    </source>
</evidence>
<evidence type="ECO:0000256" key="5">
    <source>
        <dbReference type="RuleBase" id="RU004355"/>
    </source>
</evidence>
<evidence type="ECO:0000313" key="9">
    <source>
        <dbReference type="Proteomes" id="UP000662074"/>
    </source>
</evidence>
<comment type="subcellular location">
    <subcellularLocation>
        <location evidence="5">Cytoplasm</location>
    </subcellularLocation>
</comment>
<dbReference type="InterPro" id="IPR025824">
    <property type="entry name" value="OB-fold_nuc-bd_dom"/>
</dbReference>
<comment type="similarity">
    <text evidence="5">Belongs to the XseA family.</text>
</comment>
<keyword evidence="3 5" id="KW-0378">Hydrolase</keyword>
<feature type="domain" description="Exonuclease VII large subunit C-terminal" evidence="6">
    <location>
        <begin position="155"/>
        <end position="464"/>
    </location>
</feature>
<evidence type="ECO:0000256" key="2">
    <source>
        <dbReference type="ARBA" id="ARBA00022722"/>
    </source>
</evidence>
<keyword evidence="1" id="KW-0963">Cytoplasm</keyword>
<proteinExistence type="inferred from homology"/>
<dbReference type="InterPro" id="IPR003753">
    <property type="entry name" value="Exonuc_VII_L"/>
</dbReference>
<dbReference type="RefSeq" id="WP_188416833.1">
    <property type="nucleotide sequence ID" value="NZ_BMDO01000006.1"/>
</dbReference>
<name>A0A917N1N9_9SPHI</name>
<keyword evidence="2 5" id="KW-0540">Nuclease</keyword>
<protein>
    <recommendedName>
        <fullName evidence="5">Exodeoxyribonuclease 7 large subunit</fullName>
        <ecNumber evidence="5">3.1.11.6</ecNumber>
    </recommendedName>
</protein>
<reference evidence="8" key="1">
    <citation type="journal article" date="2014" name="Int. J. Syst. Evol. Microbiol.">
        <title>Complete genome sequence of Corynebacterium casei LMG S-19264T (=DSM 44701T), isolated from a smear-ripened cheese.</title>
        <authorList>
            <consortium name="US DOE Joint Genome Institute (JGI-PGF)"/>
            <person name="Walter F."/>
            <person name="Albersmeier A."/>
            <person name="Kalinowski J."/>
            <person name="Ruckert C."/>
        </authorList>
    </citation>
    <scope>NUCLEOTIDE SEQUENCE</scope>
    <source>
        <strain evidence="8">CCM 8711</strain>
    </source>
</reference>
<evidence type="ECO:0000256" key="1">
    <source>
        <dbReference type="ARBA" id="ARBA00022490"/>
    </source>
</evidence>
<sequence length="479" mass="53332">MSSADNNPITLSELAGLVRELVDQALGKQSFWVIADVANHNQKNGRHYFDLIEKDAAGIAIIAKLPTRAWAEGAQKISAFKTVTGQAFTTGLKVLSLVSISYNPVYGLQLTLLDVDPNFTLGVLEKQRKDTLLRLVAENPELVRLQDGFYVTFNQGLPLPKVIQRIAVISSTVSAGLEDFQHTLDNNGFGYRFEADIYYSYVQGETNAQSIVDQFITIYKSGISYDAVVLIRGGGSQTDLLIFEQYGIARAIARFPIPVLTGIGHQKNETIADLMAHTALKTPTKVAEYLVAHNRAFADELLSLEKSILIKTQQLLARHHHLLSARKFEISMICETYLNHHKRRLQDKSQGITRLGQSLLMAQQHRLRLLSSGITGRAQLVLYGHERDLMQQRTAIIQQVKGCLEDLGTSLARYQSELELISPERLLNRGFALIKKGGKIISRGDQLAQGNEIAIILADREIKATVDEIKNYDGREVNL</sequence>
<dbReference type="GO" id="GO:0008855">
    <property type="term" value="F:exodeoxyribonuclease VII activity"/>
    <property type="evidence" value="ECO:0007669"/>
    <property type="project" value="UniProtKB-UniRule"/>
</dbReference>
<keyword evidence="4 5" id="KW-0269">Exonuclease</keyword>
<gene>
    <name evidence="8" type="primary">xseA</name>
    <name evidence="8" type="ORF">GCM10011425_22930</name>
</gene>
<keyword evidence="9" id="KW-1185">Reference proteome</keyword>
<feature type="domain" description="OB-fold nucleic acid binding" evidence="7">
    <location>
        <begin position="10"/>
        <end position="115"/>
    </location>
</feature>
<dbReference type="GO" id="GO:0006308">
    <property type="term" value="P:DNA catabolic process"/>
    <property type="evidence" value="ECO:0007669"/>
    <property type="project" value="UniProtKB-UniRule"/>
</dbReference>
<dbReference type="NCBIfam" id="TIGR00237">
    <property type="entry name" value="xseA"/>
    <property type="match status" value="1"/>
</dbReference>
<dbReference type="GO" id="GO:0003676">
    <property type="term" value="F:nucleic acid binding"/>
    <property type="evidence" value="ECO:0007669"/>
    <property type="project" value="InterPro"/>
</dbReference>
<dbReference type="AlphaFoldDB" id="A0A917N1N9"/>
<dbReference type="GO" id="GO:0009318">
    <property type="term" value="C:exodeoxyribonuclease VII complex"/>
    <property type="evidence" value="ECO:0007669"/>
    <property type="project" value="UniProtKB-UniRule"/>
</dbReference>
<accession>A0A917N1N9</accession>
<dbReference type="PANTHER" id="PTHR30008">
    <property type="entry name" value="EXODEOXYRIBONUCLEASE 7 LARGE SUBUNIT"/>
    <property type="match status" value="1"/>
</dbReference>
<comment type="catalytic activity">
    <reaction evidence="5">
        <text>Exonucleolytic cleavage in either 5'- to 3'- or 3'- to 5'-direction to yield nucleoside 5'-phosphates.</text>
        <dbReference type="EC" id="3.1.11.6"/>
    </reaction>
</comment>
<evidence type="ECO:0000256" key="3">
    <source>
        <dbReference type="ARBA" id="ARBA00022801"/>
    </source>
</evidence>
<dbReference type="GO" id="GO:0005737">
    <property type="term" value="C:cytoplasm"/>
    <property type="evidence" value="ECO:0007669"/>
    <property type="project" value="UniProtKB-SubCell"/>
</dbReference>